<reference evidence="2 3" key="1">
    <citation type="submission" date="2017-11" db="EMBL/GenBank/DDBJ databases">
        <title>De novo assembly and phasing of dikaryotic genomes from two isolates of Puccinia coronata f. sp. avenae, the causal agent of oat crown rust.</title>
        <authorList>
            <person name="Miller M.E."/>
            <person name="Zhang Y."/>
            <person name="Omidvar V."/>
            <person name="Sperschneider J."/>
            <person name="Schwessinger B."/>
            <person name="Raley C."/>
            <person name="Palmer J.M."/>
            <person name="Garnica D."/>
            <person name="Upadhyaya N."/>
            <person name="Rathjen J."/>
            <person name="Taylor J.M."/>
            <person name="Park R.F."/>
            <person name="Dodds P.N."/>
            <person name="Hirsch C.D."/>
            <person name="Kianian S.F."/>
            <person name="Figueroa M."/>
        </authorList>
    </citation>
    <scope>NUCLEOTIDE SEQUENCE [LARGE SCALE GENOMIC DNA]</scope>
    <source>
        <strain evidence="2">12NC29</strain>
    </source>
</reference>
<organism evidence="2 3">
    <name type="scientific">Puccinia coronata f. sp. avenae</name>
    <dbReference type="NCBI Taxonomy" id="200324"/>
    <lineage>
        <taxon>Eukaryota</taxon>
        <taxon>Fungi</taxon>
        <taxon>Dikarya</taxon>
        <taxon>Basidiomycota</taxon>
        <taxon>Pucciniomycotina</taxon>
        <taxon>Pucciniomycetes</taxon>
        <taxon>Pucciniales</taxon>
        <taxon>Pucciniaceae</taxon>
        <taxon>Puccinia</taxon>
    </lineage>
</organism>
<dbReference type="EMBL" id="PGCJ01000799">
    <property type="protein sequence ID" value="PLW20333.1"/>
    <property type="molecule type" value="Genomic_DNA"/>
</dbReference>
<name>A0A2N5T4B3_9BASI</name>
<comment type="caution">
    <text evidence="2">The sequence shown here is derived from an EMBL/GenBank/DDBJ whole genome shotgun (WGS) entry which is preliminary data.</text>
</comment>
<dbReference type="AlphaFoldDB" id="A0A2N5T4B3"/>
<dbReference type="Proteomes" id="UP000235388">
    <property type="component" value="Unassembled WGS sequence"/>
</dbReference>
<feature type="region of interest" description="Disordered" evidence="1">
    <location>
        <begin position="96"/>
        <end position="119"/>
    </location>
</feature>
<proteinExistence type="predicted"/>
<evidence type="ECO:0000313" key="2">
    <source>
        <dbReference type="EMBL" id="PLW20333.1"/>
    </source>
</evidence>
<accession>A0A2N5T4B3</accession>
<keyword evidence="3" id="KW-1185">Reference proteome</keyword>
<evidence type="ECO:0000256" key="1">
    <source>
        <dbReference type="SAM" id="MobiDB-lite"/>
    </source>
</evidence>
<sequence length="271" mass="29815">MHLSGDGRFIRLGHKALWAWARKLSEPNITLDTPLDCPLFEWQAPSATRSPIKRKSAPTSEVVGSPASQLFRSIANNSASTLANVMTGLNRLANVSSTGDPSKTQLDDAADDTDNSSVWATSTTPSVEVMRGSCVSSSIEVLDGLRKFNHNRQTAPSALARGRRVVSTPIHLARLNQLCIGESERPAKENEELLSMANFLELCEIKPDDFHTKLAISDNIITTWMFFWESDESKLVRLGFKAGPARLICIGVNKIERMTLNNDAHENSPEL</sequence>
<protein>
    <submittedName>
        <fullName evidence="2">Uncharacterized protein</fullName>
    </submittedName>
</protein>
<evidence type="ECO:0000313" key="3">
    <source>
        <dbReference type="Proteomes" id="UP000235388"/>
    </source>
</evidence>
<gene>
    <name evidence="2" type="ORF">PCANC_08457</name>
</gene>